<comment type="subcellular location">
    <subcellularLocation>
        <location evidence="1">Membrane</location>
        <topology evidence="1">Single-pass membrane protein</topology>
    </subcellularLocation>
</comment>
<dbReference type="AlphaFoldDB" id="A0A0S7C0G9"/>
<evidence type="ECO:0000259" key="3">
    <source>
        <dbReference type="SMART" id="SM00244"/>
    </source>
</evidence>
<feature type="transmembrane region" description="Helical" evidence="2">
    <location>
        <begin position="38"/>
        <end position="61"/>
    </location>
</feature>
<protein>
    <submittedName>
        <fullName evidence="4">Protein containing SPFH domain</fullName>
    </submittedName>
</protein>
<dbReference type="STRING" id="1678841.TBC1_11668"/>
<dbReference type="RefSeq" id="WP_062038478.1">
    <property type="nucleotide sequence ID" value="NZ_DF968182.1"/>
</dbReference>
<proteinExistence type="predicted"/>
<dbReference type="Proteomes" id="UP000053091">
    <property type="component" value="Unassembled WGS sequence"/>
</dbReference>
<evidence type="ECO:0000256" key="2">
    <source>
        <dbReference type="SAM" id="Phobius"/>
    </source>
</evidence>
<organism evidence="4">
    <name type="scientific">Lentimicrobium saccharophilum</name>
    <dbReference type="NCBI Taxonomy" id="1678841"/>
    <lineage>
        <taxon>Bacteria</taxon>
        <taxon>Pseudomonadati</taxon>
        <taxon>Bacteroidota</taxon>
        <taxon>Bacteroidia</taxon>
        <taxon>Bacteroidales</taxon>
        <taxon>Lentimicrobiaceae</taxon>
        <taxon>Lentimicrobium</taxon>
    </lineage>
</organism>
<dbReference type="GO" id="GO:0016020">
    <property type="term" value="C:membrane"/>
    <property type="evidence" value="ECO:0007669"/>
    <property type="project" value="UniProtKB-SubCell"/>
</dbReference>
<sequence>MEPKEKFVRPMSGYLMLVVVLAMIALFIYNVVIYNEVVWLMIVSGAVLLVAFFLMPGFLVVNPNESSVLVLFGDYIGTVKHNGFFWVNPFYTKKKISLRARNLNSDPIKVNDKIGNPIMIGIVLVWKVQDTFNAAFEVDDYIHYVEIQSEAAIRKLAGHYPYDNFDDEQSEITLRAGGEEVNHVLEQELSERLERAGIDVIEARISYLAYSSEIAGAMLRRQQASAIIAARVKIVEGAVSMVEMALAQLSEKKLVDLDEEKKAAMVSNLMVVLCSDKDASPVINTGTLHQ</sequence>
<dbReference type="PANTHER" id="PTHR43446:SF1">
    <property type="entry name" value="BAND 7 DOMAIN-CONTAINING PROTEIN"/>
    <property type="match status" value="1"/>
</dbReference>
<keyword evidence="2" id="KW-1133">Transmembrane helix</keyword>
<reference evidence="4" key="1">
    <citation type="journal article" date="2015" name="Genome Announc.">
        <title>Draft Genome Sequence of Bacteroidales Strain TBC1, a Novel Isolate from a Methanogenic Wastewater Treatment System.</title>
        <authorList>
            <person name="Tourlousse D.M."/>
            <person name="Matsuura N."/>
            <person name="Sun L."/>
            <person name="Toyonaga M."/>
            <person name="Kuroda K."/>
            <person name="Ohashi A."/>
            <person name="Cruz R."/>
            <person name="Yamaguchi T."/>
            <person name="Sekiguchi Y."/>
        </authorList>
    </citation>
    <scope>NUCLEOTIDE SEQUENCE [LARGE SCALE GENOMIC DNA]</scope>
    <source>
        <strain evidence="4">TBC1</strain>
    </source>
</reference>
<dbReference type="SUPFAM" id="SSF117892">
    <property type="entry name" value="Band 7/SPFH domain"/>
    <property type="match status" value="1"/>
</dbReference>
<dbReference type="InterPro" id="IPR001107">
    <property type="entry name" value="Band_7"/>
</dbReference>
<keyword evidence="2" id="KW-0812">Transmembrane</keyword>
<gene>
    <name evidence="4" type="ORF">TBC1_11668</name>
</gene>
<dbReference type="EMBL" id="DF968182">
    <property type="protein sequence ID" value="GAP42537.1"/>
    <property type="molecule type" value="Genomic_DNA"/>
</dbReference>
<keyword evidence="5" id="KW-1185">Reference proteome</keyword>
<dbReference type="Gene3D" id="3.30.479.30">
    <property type="entry name" value="Band 7 domain"/>
    <property type="match status" value="1"/>
</dbReference>
<evidence type="ECO:0000256" key="1">
    <source>
        <dbReference type="ARBA" id="ARBA00004167"/>
    </source>
</evidence>
<dbReference type="CDD" id="cd03402">
    <property type="entry name" value="SPFH_like_u2"/>
    <property type="match status" value="1"/>
</dbReference>
<dbReference type="PANTHER" id="PTHR43446">
    <property type="entry name" value="MEMBRANE PROTEIN-RELATED"/>
    <property type="match status" value="1"/>
</dbReference>
<name>A0A0S7C0G9_9BACT</name>
<dbReference type="InterPro" id="IPR036013">
    <property type="entry name" value="Band_7/SPFH_dom_sf"/>
</dbReference>
<accession>A0A0S7C0G9</accession>
<dbReference type="SMART" id="SM00244">
    <property type="entry name" value="PHB"/>
    <property type="match status" value="1"/>
</dbReference>
<feature type="transmembrane region" description="Helical" evidence="2">
    <location>
        <begin position="12"/>
        <end position="32"/>
    </location>
</feature>
<evidence type="ECO:0000313" key="5">
    <source>
        <dbReference type="Proteomes" id="UP000053091"/>
    </source>
</evidence>
<dbReference type="PATRIC" id="fig|1678841.3.peg.757"/>
<evidence type="ECO:0000313" key="4">
    <source>
        <dbReference type="EMBL" id="GAP42537.1"/>
    </source>
</evidence>
<dbReference type="Pfam" id="PF01145">
    <property type="entry name" value="Band_7"/>
    <property type="match status" value="1"/>
</dbReference>
<feature type="domain" description="Band 7" evidence="3">
    <location>
        <begin position="56"/>
        <end position="222"/>
    </location>
</feature>
<dbReference type="OrthoDB" id="9813479at2"/>
<keyword evidence="2" id="KW-0472">Membrane</keyword>